<reference evidence="1" key="1">
    <citation type="submission" date="2022-11" db="EMBL/GenBank/DDBJ databases">
        <authorList>
            <person name="Petersen C."/>
        </authorList>
    </citation>
    <scope>NUCLEOTIDE SEQUENCE</scope>
    <source>
        <strain evidence="1">IBT 22155</strain>
    </source>
</reference>
<reference evidence="1" key="2">
    <citation type="journal article" date="2023" name="IMA Fungus">
        <title>Comparative genomic study of the Penicillium genus elucidates a diverse pangenome and 15 lateral gene transfer events.</title>
        <authorList>
            <person name="Petersen C."/>
            <person name="Sorensen T."/>
            <person name="Nielsen M.R."/>
            <person name="Sondergaard T.E."/>
            <person name="Sorensen J.L."/>
            <person name="Fitzpatrick D.A."/>
            <person name="Frisvad J.C."/>
            <person name="Nielsen K.L."/>
        </authorList>
    </citation>
    <scope>NUCLEOTIDE SEQUENCE</scope>
    <source>
        <strain evidence="1">IBT 22155</strain>
    </source>
</reference>
<dbReference type="SUPFAM" id="SSF55874">
    <property type="entry name" value="ATPase domain of HSP90 chaperone/DNA topoisomerase II/histidine kinase"/>
    <property type="match status" value="1"/>
</dbReference>
<dbReference type="EMBL" id="JAPQKL010000008">
    <property type="protein sequence ID" value="KAJ5120631.1"/>
    <property type="molecule type" value="Genomic_DNA"/>
</dbReference>
<evidence type="ECO:0000313" key="1">
    <source>
        <dbReference type="EMBL" id="KAJ5120631.1"/>
    </source>
</evidence>
<sequence length="1464" mass="167461">MEASKHIEQLRRERGVGNSDFDFVAQTLDNALAILADDLYTKPTHFLLELIQNADDNKYAADSPTITFNLMTNLLLVSCNELGFTPDDVRAICSIGQSTKSASRKASGYIGEKGIGFKSGFKLADTICVSSASYSFKFVRSGRLGMITPIWEDFPSQHFQEGLTQFLFHIPESNDVLSVETDLCNLEGSVLLFLRRLERIELEPAFGGNRFFIRDSFPGLAGEIVRIDDISADGISFKLYTIERTEVKDLPDDPKRPGIHESEVAVAFPLSPVDTPLVKDCFAYNFLPIRKYGFSFLIQGDFLLTANREDIDERPLWNRALLDGVVQAFVQAVHRFNKTELKYKWPAYLRCFSSLVGNTLVDSVRSQILKRLKNERILETRGRSFRRPHELWYLPSEFTDDEGEYLLEDGQQQYQHLSIHYNVHELSILGVKPLTSSLFLSDLKNFARDQSVIFRRMPNTWHSKVANAVLQRRGGLQRELSFCPIIPLQDGSWVTPSEGNIFFASTDTNVFVPGGIDVLLVDQTASQDPKRRQLYQDLGVQTLSFQRVCEMILETHKQASWHCTTRDLASHASYMFRARELFPVELSDQFWLATAEGRCARGRALYMELPNSVRISDFAACKDLVSLINPLYLELHTDSFENWTRWLQRVLRVACLPRLFQEGSLVIVTHEFFRLMEHTPMQCLILLRDNWSHYFPSGYQNQRVREKAVQVVKRNLRIRCSNGKLTAIGNTFLPKAHMTQMGRCRDILPFLDVSDPDNSLWANLSLLGITMDLSLELYLQYLECIQGEILKANDAHDIYRQIKQRLPNDNGTLRDCKTRFSLLPLIFVARPTPRWLKVAECFWRAPQCLRSAISISTRYPDCSSLFKGVLGLRDATAVDIVHELARLRPDAADIPQVRDLMFWLSDYLHQGNDLNTESISQLETCVVFPVFQVIDGQKQTWFVAFFDLWYIADRPSLRQAFQTKVPLLDFAICEFQRIRPLLTRLGLDECTLSASVDEIAMHEGDAAFHGLLTEKLIQKLTFMERLLGDTKSNPSMLKLKDLKVYAVTKITLIRQIDDITGESDDGDLVMRESDTRFEFFIKISDLESGDLPYSALAGRLSDVLGIEDERKQLVMIILVTQSEHRIGLTLEQHGFHSELHEDQDSAHHSEIGGYHTLDTSETVHVSDEVSYNQTKVAVETFDQMRRRENSRISQSRLSVANAAGLFDMTQINIDHPGEMEYPLSEEASDHHQPKSPLLARSLRPEPGQRVWNMRDMRSALPLLGSEDRVERHSYQPPLYCHAVPVLASPRSESTWKEDQETGYLGELFTYEFLCSNFPNIFSDDCWTSKMRSKRGLPAFTDSESCYSDFTLRGMGKEFSEFLRDRGVPYSDRWADSNMTFHLEVKSTTGTCNEPFYMSYNQQNLSRSWSLEGEDGTASDVYLIFRVFNINEKPGLHIYLDPWKLFLDGKLSFKPEGSFIVEASE</sequence>
<gene>
    <name evidence="1" type="ORF">N7515_010019</name>
</gene>
<evidence type="ECO:0008006" key="3">
    <source>
        <dbReference type="Google" id="ProtNLM"/>
    </source>
</evidence>
<dbReference type="NCBIfam" id="NF047352">
    <property type="entry name" value="P_loop_sacsin"/>
    <property type="match status" value="1"/>
</dbReference>
<dbReference type="Proteomes" id="UP001149079">
    <property type="component" value="Unassembled WGS sequence"/>
</dbReference>
<protein>
    <recommendedName>
        <fullName evidence="3">Protein NO VEIN C-terminal domain-containing protein</fullName>
    </recommendedName>
</protein>
<dbReference type="PANTHER" id="PTHR32387:SF0">
    <property type="entry name" value="PROTEIN NO VEIN"/>
    <property type="match status" value="1"/>
</dbReference>
<dbReference type="InterPro" id="IPR052957">
    <property type="entry name" value="Auxin_embryo_med"/>
</dbReference>
<dbReference type="Gene3D" id="3.30.565.10">
    <property type="entry name" value="Histidine kinase-like ATPase, C-terminal domain"/>
    <property type="match status" value="1"/>
</dbReference>
<comment type="caution">
    <text evidence="1">The sequence shown here is derived from an EMBL/GenBank/DDBJ whole genome shotgun (WGS) entry which is preliminary data.</text>
</comment>
<keyword evidence="2" id="KW-1185">Reference proteome</keyword>
<organism evidence="1 2">
    <name type="scientific">Penicillium bovifimosum</name>
    <dbReference type="NCBI Taxonomy" id="126998"/>
    <lineage>
        <taxon>Eukaryota</taxon>
        <taxon>Fungi</taxon>
        <taxon>Dikarya</taxon>
        <taxon>Ascomycota</taxon>
        <taxon>Pezizomycotina</taxon>
        <taxon>Eurotiomycetes</taxon>
        <taxon>Eurotiomycetidae</taxon>
        <taxon>Eurotiales</taxon>
        <taxon>Aspergillaceae</taxon>
        <taxon>Penicillium</taxon>
    </lineage>
</organism>
<dbReference type="PANTHER" id="PTHR32387">
    <property type="entry name" value="WU:FJ29H11"/>
    <property type="match status" value="1"/>
</dbReference>
<evidence type="ECO:0000313" key="2">
    <source>
        <dbReference type="Proteomes" id="UP001149079"/>
    </source>
</evidence>
<dbReference type="InterPro" id="IPR036890">
    <property type="entry name" value="HATPase_C_sf"/>
</dbReference>
<dbReference type="OrthoDB" id="1262810at2759"/>
<accession>A0A9W9GI17</accession>
<name>A0A9W9GI17_9EURO</name>
<dbReference type="GeneID" id="81409933"/>
<proteinExistence type="predicted"/>
<dbReference type="RefSeq" id="XP_056517135.1">
    <property type="nucleotide sequence ID" value="XM_056670762.1"/>
</dbReference>